<dbReference type="InterPro" id="IPR019428">
    <property type="entry name" value="7TM_GPCR_serpentine_rcpt_Str"/>
</dbReference>
<evidence type="ECO:0000313" key="2">
    <source>
        <dbReference type="Proteomes" id="UP000887575"/>
    </source>
</evidence>
<dbReference type="GO" id="GO:0042048">
    <property type="term" value="P:olfactory behavior"/>
    <property type="evidence" value="ECO:0007669"/>
    <property type="project" value="TreeGrafter"/>
</dbReference>
<feature type="transmembrane region" description="Helical" evidence="1">
    <location>
        <begin position="41"/>
        <end position="64"/>
    </location>
</feature>
<feature type="transmembrane region" description="Helical" evidence="1">
    <location>
        <begin position="84"/>
        <end position="106"/>
    </location>
</feature>
<feature type="transmembrane region" description="Helical" evidence="1">
    <location>
        <begin position="233"/>
        <end position="256"/>
    </location>
</feature>
<dbReference type="PANTHER" id="PTHR22943:SF87">
    <property type="entry name" value="SEVEN TM RECEPTOR"/>
    <property type="match status" value="1"/>
</dbReference>
<dbReference type="GO" id="GO:0038022">
    <property type="term" value="F:G protein-coupled olfactory receptor activity"/>
    <property type="evidence" value="ECO:0007669"/>
    <property type="project" value="TreeGrafter"/>
</dbReference>
<accession>A0AAF3FN57</accession>
<dbReference type="WBParaSite" id="MBELARI_LOCUS7119">
    <property type="protein sequence ID" value="MBELARI_LOCUS7119"/>
    <property type="gene ID" value="MBELARI_LOCUS7119"/>
</dbReference>
<dbReference type="Pfam" id="PF10326">
    <property type="entry name" value="7TM_GPCR_Str"/>
    <property type="match status" value="1"/>
</dbReference>
<keyword evidence="1" id="KW-0472">Membrane</keyword>
<evidence type="ECO:0000313" key="3">
    <source>
        <dbReference type="WBParaSite" id="MBELARI_LOCUS7119"/>
    </source>
</evidence>
<keyword evidence="1" id="KW-1133">Transmembrane helix</keyword>
<keyword evidence="1" id="KW-0812">Transmembrane</keyword>
<dbReference type="AlphaFoldDB" id="A0AAF3FN57"/>
<organism evidence="2 3">
    <name type="scientific">Mesorhabditis belari</name>
    <dbReference type="NCBI Taxonomy" id="2138241"/>
    <lineage>
        <taxon>Eukaryota</taxon>
        <taxon>Metazoa</taxon>
        <taxon>Ecdysozoa</taxon>
        <taxon>Nematoda</taxon>
        <taxon>Chromadorea</taxon>
        <taxon>Rhabditida</taxon>
        <taxon>Rhabditina</taxon>
        <taxon>Rhabditomorpha</taxon>
        <taxon>Rhabditoidea</taxon>
        <taxon>Rhabditidae</taxon>
        <taxon>Mesorhabditinae</taxon>
        <taxon>Mesorhabditis</taxon>
    </lineage>
</organism>
<feature type="transmembrane region" description="Helical" evidence="1">
    <location>
        <begin position="148"/>
        <end position="178"/>
    </location>
</feature>
<sequence length="299" mass="34276">MITFALFDIVYSSSHPLSNPIMFTHRHAFIVFASGPLTGHWISLGYCALFFALSLTLLAGHFLYRYLLICKNNWMFIFNKLQFLPFLIVVWLSTGFAWVAFVHFGMTDFKETRDYTRVALRREFDMDADKVQMVGPLFFLDGPTNNLIIFWPAWFAMAGCFSILGSTFGMILFCSFEIHSKLKSCTMSEKSKRLQYELFKALIVQAVIPAIFEYTPCLVAFSSALFGIPLGRWTNICPTLLTFYTWLDPICIILCVKDYRMAIGKLLSGQTKISSHQETSYSIPRSRVDSYAKKEISKD</sequence>
<dbReference type="SUPFAM" id="SSF81321">
    <property type="entry name" value="Family A G protein-coupled receptor-like"/>
    <property type="match status" value="1"/>
</dbReference>
<dbReference type="PANTHER" id="PTHR22943">
    <property type="entry name" value="7-TRANSMEMBRANE DOMAIN RECEPTOR C.ELEGANS"/>
    <property type="match status" value="1"/>
</dbReference>
<evidence type="ECO:0008006" key="4">
    <source>
        <dbReference type="Google" id="ProtNLM"/>
    </source>
</evidence>
<dbReference type="Proteomes" id="UP000887575">
    <property type="component" value="Unassembled WGS sequence"/>
</dbReference>
<reference evidence="3" key="1">
    <citation type="submission" date="2024-02" db="UniProtKB">
        <authorList>
            <consortium name="WormBaseParasite"/>
        </authorList>
    </citation>
    <scope>IDENTIFICATION</scope>
</reference>
<dbReference type="GO" id="GO:0005886">
    <property type="term" value="C:plasma membrane"/>
    <property type="evidence" value="ECO:0007669"/>
    <property type="project" value="TreeGrafter"/>
</dbReference>
<evidence type="ECO:0000256" key="1">
    <source>
        <dbReference type="SAM" id="Phobius"/>
    </source>
</evidence>
<protein>
    <recommendedName>
        <fullName evidence="4">Seven TM Receptor</fullName>
    </recommendedName>
</protein>
<feature type="transmembrane region" description="Helical" evidence="1">
    <location>
        <begin position="198"/>
        <end position="221"/>
    </location>
</feature>
<name>A0AAF3FN57_9BILA</name>
<keyword evidence="2" id="KW-1185">Reference proteome</keyword>
<proteinExistence type="predicted"/>